<keyword evidence="9" id="KW-0832">Ubl conjugation</keyword>
<dbReference type="InterPro" id="IPR008271">
    <property type="entry name" value="Ser/Thr_kinase_AS"/>
</dbReference>
<dbReference type="InterPro" id="IPR000719">
    <property type="entry name" value="Prot_kinase_dom"/>
</dbReference>
<keyword evidence="8" id="KW-0460">Magnesium</keyword>
<dbReference type="FunFam" id="1.10.510.10:FF:000658">
    <property type="entry name" value="Protein CBG12184"/>
    <property type="match status" value="1"/>
</dbReference>
<dbReference type="Proteomes" id="UP001516400">
    <property type="component" value="Unassembled WGS sequence"/>
</dbReference>
<comment type="caution">
    <text evidence="15">The sequence shown here is derived from an EMBL/GenBank/DDBJ whole genome shotgun (WGS) entry which is preliminary data.</text>
</comment>
<evidence type="ECO:0000256" key="6">
    <source>
        <dbReference type="ARBA" id="ARBA00022782"/>
    </source>
</evidence>
<keyword evidence="2" id="KW-0217">Developmental protein</keyword>
<keyword evidence="6" id="KW-0221">Differentiation</keyword>
<evidence type="ECO:0000313" key="15">
    <source>
        <dbReference type="EMBL" id="KAL3268135.1"/>
    </source>
</evidence>
<dbReference type="EMBL" id="JABFTP020000021">
    <property type="protein sequence ID" value="KAL3268135.1"/>
    <property type="molecule type" value="Genomic_DNA"/>
</dbReference>
<dbReference type="InterPro" id="IPR011009">
    <property type="entry name" value="Kinase-like_dom_sf"/>
</dbReference>
<dbReference type="SMART" id="SM00220">
    <property type="entry name" value="S_TKc"/>
    <property type="match status" value="1"/>
</dbReference>
<protein>
    <recommendedName>
        <fullName evidence="14">Protein kinase domain-containing protein</fullName>
    </recommendedName>
</protein>
<feature type="transmembrane region" description="Helical" evidence="13">
    <location>
        <begin position="199"/>
        <end position="216"/>
    </location>
</feature>
<proteinExistence type="inferred from homology"/>
<dbReference type="PANTHER" id="PTHR24346:SF102">
    <property type="entry name" value="TESTIS-SPECIFIC SERINE_THREONINE-PROTEIN KINASE 1"/>
    <property type="match status" value="1"/>
</dbReference>
<dbReference type="PROSITE" id="PS00108">
    <property type="entry name" value="PROTEIN_KINASE_ST"/>
    <property type="match status" value="1"/>
</dbReference>
<keyword evidence="10" id="KW-0744">Spermatogenesis</keyword>
<feature type="binding site" evidence="11">
    <location>
        <position position="53"/>
    </location>
    <ligand>
        <name>ATP</name>
        <dbReference type="ChEBI" id="CHEBI:30616"/>
    </ligand>
</feature>
<dbReference type="GO" id="GO:0004674">
    <property type="term" value="F:protein serine/threonine kinase activity"/>
    <property type="evidence" value="ECO:0007669"/>
    <property type="project" value="UniProtKB-KW"/>
</dbReference>
<comment type="cofactor">
    <cofactor evidence="1">
        <name>Mg(2+)</name>
        <dbReference type="ChEBI" id="CHEBI:18420"/>
    </cofactor>
</comment>
<dbReference type="Gene3D" id="1.10.510.10">
    <property type="entry name" value="Transferase(Phosphotransferase) domain 1"/>
    <property type="match status" value="1"/>
</dbReference>
<evidence type="ECO:0000256" key="1">
    <source>
        <dbReference type="ARBA" id="ARBA00001946"/>
    </source>
</evidence>
<evidence type="ECO:0000256" key="12">
    <source>
        <dbReference type="RuleBase" id="RU000304"/>
    </source>
</evidence>
<keyword evidence="7 11" id="KW-0067">ATP-binding</keyword>
<keyword evidence="12" id="KW-0723">Serine/threonine-protein kinase</keyword>
<evidence type="ECO:0000256" key="2">
    <source>
        <dbReference type="ARBA" id="ARBA00022473"/>
    </source>
</evidence>
<keyword evidence="4" id="KW-0479">Metal-binding</keyword>
<dbReference type="GO" id="GO:0030154">
    <property type="term" value="P:cell differentiation"/>
    <property type="evidence" value="ECO:0007669"/>
    <property type="project" value="UniProtKB-KW"/>
</dbReference>
<evidence type="ECO:0000256" key="8">
    <source>
        <dbReference type="ARBA" id="ARBA00022842"/>
    </source>
</evidence>
<evidence type="ECO:0000259" key="14">
    <source>
        <dbReference type="PROSITE" id="PS50011"/>
    </source>
</evidence>
<dbReference type="PIRSF" id="PIRSF000654">
    <property type="entry name" value="Integrin-linked_kinase"/>
    <property type="match status" value="1"/>
</dbReference>
<comment type="similarity">
    <text evidence="12">Belongs to the protein kinase superfamily.</text>
</comment>
<evidence type="ECO:0000256" key="3">
    <source>
        <dbReference type="ARBA" id="ARBA00022553"/>
    </source>
</evidence>
<keyword evidence="13" id="KW-0472">Membrane</keyword>
<keyword evidence="5 11" id="KW-0547">Nucleotide-binding</keyword>
<evidence type="ECO:0000256" key="5">
    <source>
        <dbReference type="ARBA" id="ARBA00022741"/>
    </source>
</evidence>
<keyword evidence="13" id="KW-0812">Transmembrane</keyword>
<reference evidence="15 16" key="1">
    <citation type="journal article" date="2021" name="BMC Biol.">
        <title>Horizontally acquired antibacterial genes associated with adaptive radiation of ladybird beetles.</title>
        <authorList>
            <person name="Li H.S."/>
            <person name="Tang X.F."/>
            <person name="Huang Y.H."/>
            <person name="Xu Z.Y."/>
            <person name="Chen M.L."/>
            <person name="Du X.Y."/>
            <person name="Qiu B.Y."/>
            <person name="Chen P.T."/>
            <person name="Zhang W."/>
            <person name="Slipinski A."/>
            <person name="Escalona H.E."/>
            <person name="Waterhouse R.M."/>
            <person name="Zwick A."/>
            <person name="Pang H."/>
        </authorList>
    </citation>
    <scope>NUCLEOTIDE SEQUENCE [LARGE SCALE GENOMIC DNA]</scope>
    <source>
        <strain evidence="15">SYSU2018</strain>
    </source>
</reference>
<sequence>MAALKFRTGQYSVEKNAQKHLKTIGFSLGKTIGQGTYSKVCLASSDNQKLACKIINRKNAGKDFIEKFLPRELKILKTIKHANIVTIYNIVDINNIVYIFMDFCKMVTYLSILKLWSFEQIALAVEYLHRQNIAHRDLKCENILLTSTNKIKLADFGFARWTTNDLGETILSETFCGSAAYAAPEILQGIAYDPKMIDIWALGCILYIMLAAAMPFDDSNIKKMVKAQQNRVIKTYMKFNWHKISPALKELMGSILEPEVSERSNIEDIKYSAWLLKETSLEEKESTKKKSLSMLQVMM</sequence>
<evidence type="ECO:0000256" key="9">
    <source>
        <dbReference type="ARBA" id="ARBA00022843"/>
    </source>
</evidence>
<dbReference type="AlphaFoldDB" id="A0ABD2MP17"/>
<dbReference type="PROSITE" id="PS00107">
    <property type="entry name" value="PROTEIN_KINASE_ATP"/>
    <property type="match status" value="1"/>
</dbReference>
<keyword evidence="3" id="KW-0597">Phosphoprotein</keyword>
<dbReference type="PROSITE" id="PS50011">
    <property type="entry name" value="PROTEIN_KINASE_DOM"/>
    <property type="match status" value="1"/>
</dbReference>
<evidence type="ECO:0000256" key="7">
    <source>
        <dbReference type="ARBA" id="ARBA00022840"/>
    </source>
</evidence>
<evidence type="ECO:0000256" key="13">
    <source>
        <dbReference type="SAM" id="Phobius"/>
    </source>
</evidence>
<dbReference type="SUPFAM" id="SSF56112">
    <property type="entry name" value="Protein kinase-like (PK-like)"/>
    <property type="match status" value="1"/>
</dbReference>
<dbReference type="InterPro" id="IPR017441">
    <property type="entry name" value="Protein_kinase_ATP_BS"/>
</dbReference>
<keyword evidence="12" id="KW-0418">Kinase</keyword>
<evidence type="ECO:0000313" key="16">
    <source>
        <dbReference type="Proteomes" id="UP001516400"/>
    </source>
</evidence>
<keyword evidence="13" id="KW-1133">Transmembrane helix</keyword>
<evidence type="ECO:0000256" key="10">
    <source>
        <dbReference type="ARBA" id="ARBA00022871"/>
    </source>
</evidence>
<dbReference type="GO" id="GO:0005524">
    <property type="term" value="F:ATP binding"/>
    <property type="evidence" value="ECO:0007669"/>
    <property type="project" value="UniProtKB-UniRule"/>
</dbReference>
<keyword evidence="16" id="KW-1185">Reference proteome</keyword>
<accession>A0ABD2MP17</accession>
<gene>
    <name evidence="15" type="ORF">HHI36_007262</name>
</gene>
<keyword evidence="12" id="KW-0808">Transferase</keyword>
<dbReference type="Pfam" id="PF00069">
    <property type="entry name" value="Pkinase"/>
    <property type="match status" value="1"/>
</dbReference>
<name>A0ABD2MP17_9CUCU</name>
<evidence type="ECO:0000256" key="4">
    <source>
        <dbReference type="ARBA" id="ARBA00022723"/>
    </source>
</evidence>
<organism evidence="15 16">
    <name type="scientific">Cryptolaemus montrouzieri</name>
    <dbReference type="NCBI Taxonomy" id="559131"/>
    <lineage>
        <taxon>Eukaryota</taxon>
        <taxon>Metazoa</taxon>
        <taxon>Ecdysozoa</taxon>
        <taxon>Arthropoda</taxon>
        <taxon>Hexapoda</taxon>
        <taxon>Insecta</taxon>
        <taxon>Pterygota</taxon>
        <taxon>Neoptera</taxon>
        <taxon>Endopterygota</taxon>
        <taxon>Coleoptera</taxon>
        <taxon>Polyphaga</taxon>
        <taxon>Cucujiformia</taxon>
        <taxon>Coccinelloidea</taxon>
        <taxon>Coccinellidae</taxon>
        <taxon>Scymninae</taxon>
        <taxon>Scymnini</taxon>
        <taxon>Cryptolaemus</taxon>
    </lineage>
</organism>
<dbReference type="GO" id="GO:0007283">
    <property type="term" value="P:spermatogenesis"/>
    <property type="evidence" value="ECO:0007669"/>
    <property type="project" value="UniProtKB-KW"/>
</dbReference>
<dbReference type="GO" id="GO:0000287">
    <property type="term" value="F:magnesium ion binding"/>
    <property type="evidence" value="ECO:0007669"/>
    <property type="project" value="UniProtKB-ARBA"/>
</dbReference>
<evidence type="ECO:0000256" key="11">
    <source>
        <dbReference type="PROSITE-ProRule" id="PRU10141"/>
    </source>
</evidence>
<dbReference type="PANTHER" id="PTHR24346">
    <property type="entry name" value="MAP/MICROTUBULE AFFINITY-REGULATING KINASE"/>
    <property type="match status" value="1"/>
</dbReference>
<feature type="domain" description="Protein kinase" evidence="14">
    <location>
        <begin position="26"/>
        <end position="275"/>
    </location>
</feature>